<gene>
    <name evidence="2" type="ORF">RJ639_040233</name>
</gene>
<sequence length="561" mass="62482">MAGGGGRVKVINTKGCSRLFGEITNSSLASFRALRPDPTPIMSPCSQQQLGELLPSTTAGPFSGLVICVTGLSKEARQQVMDATERLGGQYSPHLHPQCTHLVVQISFSLSLAIILQIMLICRIESTLVDVNMSMLSNTDPKMVCLLLLLDVRLSETLYSVKSGGETGMPVDDLNRLLLLSGTPSSCLPSGMLEHLKQSYMIEGPQARSSGREIGRNLEANLAGHSLYIDVDVPAELRSKVVEAARREGATLVDQWFFGRNVSHVVCEGPSVRKYLGYSSNIVTPLWVLKTAKEMHLRRLVHISADLARQLGTMLDNVQNGIYGQDDNGSRDASNVRIKASHEERQKIAKLAKDGVRKRRSRHMQKCHTPIRPITSGSLLESICWSISELTSSASLYTDSFSSGDASEHHTSIFFDAKGDEKDSDTSFVNLSRRLTESEKIELILRNHYLTILFPLDRFAEMGPCSRTFFSNTGFTCLQVLDFIYAFYQENMSAEEIELAIHTDSRHADRVRLLYSCKDTLERGFLEFKRIDFLGSRRSFEMLKRVSGDNNSNVYELLIRA</sequence>
<dbReference type="SUPFAM" id="SSF52113">
    <property type="entry name" value="BRCT domain"/>
    <property type="match status" value="2"/>
</dbReference>
<protein>
    <recommendedName>
        <fullName evidence="1">BRCT domain-containing protein</fullName>
    </recommendedName>
</protein>
<feature type="domain" description="BRCT" evidence="1">
    <location>
        <begin position="57"/>
        <end position="104"/>
    </location>
</feature>
<evidence type="ECO:0000259" key="1">
    <source>
        <dbReference type="PROSITE" id="PS50172"/>
    </source>
</evidence>
<organism evidence="2 3">
    <name type="scientific">Escallonia herrerae</name>
    <dbReference type="NCBI Taxonomy" id="1293975"/>
    <lineage>
        <taxon>Eukaryota</taxon>
        <taxon>Viridiplantae</taxon>
        <taxon>Streptophyta</taxon>
        <taxon>Embryophyta</taxon>
        <taxon>Tracheophyta</taxon>
        <taxon>Spermatophyta</taxon>
        <taxon>Magnoliopsida</taxon>
        <taxon>eudicotyledons</taxon>
        <taxon>Gunneridae</taxon>
        <taxon>Pentapetalae</taxon>
        <taxon>asterids</taxon>
        <taxon>campanulids</taxon>
        <taxon>Escalloniales</taxon>
        <taxon>Escalloniaceae</taxon>
        <taxon>Escallonia</taxon>
    </lineage>
</organism>
<dbReference type="EMBL" id="JAVXUP010000456">
    <property type="protein sequence ID" value="KAK3027518.1"/>
    <property type="molecule type" value="Genomic_DNA"/>
</dbReference>
<reference evidence="2" key="1">
    <citation type="submission" date="2022-12" db="EMBL/GenBank/DDBJ databases">
        <title>Draft genome assemblies for two species of Escallonia (Escalloniales).</title>
        <authorList>
            <person name="Chanderbali A."/>
            <person name="Dervinis C."/>
            <person name="Anghel I."/>
            <person name="Soltis D."/>
            <person name="Soltis P."/>
            <person name="Zapata F."/>
        </authorList>
    </citation>
    <scope>NUCLEOTIDE SEQUENCE</scope>
    <source>
        <strain evidence="2">UCBG64.0493</strain>
        <tissue evidence="2">Leaf</tissue>
    </source>
</reference>
<accession>A0AA88WM08</accession>
<keyword evidence="3" id="KW-1185">Reference proteome</keyword>
<name>A0AA88WM08_9ASTE</name>
<dbReference type="SMART" id="SM00292">
    <property type="entry name" value="BRCT"/>
    <property type="match status" value="2"/>
</dbReference>
<dbReference type="AlphaFoldDB" id="A0AA88WM08"/>
<dbReference type="Gene3D" id="3.40.50.10190">
    <property type="entry name" value="BRCT domain"/>
    <property type="match status" value="1"/>
</dbReference>
<dbReference type="PANTHER" id="PTHR47576:SF2">
    <property type="entry name" value="BRCT DOMAIN DNA REPAIR PROTEIN-RELATED"/>
    <property type="match status" value="1"/>
</dbReference>
<comment type="caution">
    <text evidence="2">The sequence shown here is derived from an EMBL/GenBank/DDBJ whole genome shotgun (WGS) entry which is preliminary data.</text>
</comment>
<feature type="domain" description="BRCT" evidence="1">
    <location>
        <begin position="217"/>
        <end position="294"/>
    </location>
</feature>
<proteinExistence type="predicted"/>
<dbReference type="InterPro" id="IPR001357">
    <property type="entry name" value="BRCT_dom"/>
</dbReference>
<dbReference type="CDD" id="cd17731">
    <property type="entry name" value="BRCT_TopBP1_rpt2_like"/>
    <property type="match status" value="1"/>
</dbReference>
<dbReference type="PROSITE" id="PS50172">
    <property type="entry name" value="BRCT"/>
    <property type="match status" value="2"/>
</dbReference>
<dbReference type="InterPro" id="IPR036420">
    <property type="entry name" value="BRCT_dom_sf"/>
</dbReference>
<dbReference type="PANTHER" id="PTHR47576">
    <property type="entry name" value="BRCT DOMAIN DNA REPAIR PROTEIN-RELATED"/>
    <property type="match status" value="1"/>
</dbReference>
<evidence type="ECO:0000313" key="3">
    <source>
        <dbReference type="Proteomes" id="UP001188597"/>
    </source>
</evidence>
<evidence type="ECO:0000313" key="2">
    <source>
        <dbReference type="EMBL" id="KAK3027518.1"/>
    </source>
</evidence>
<dbReference type="CDD" id="cd00027">
    <property type="entry name" value="BRCT"/>
    <property type="match status" value="1"/>
</dbReference>
<dbReference type="InterPro" id="IPR059215">
    <property type="entry name" value="BRCT2_TopBP1-like"/>
</dbReference>
<dbReference type="Pfam" id="PF12738">
    <property type="entry name" value="PTCB-BRCT"/>
    <property type="match status" value="1"/>
</dbReference>
<dbReference type="Proteomes" id="UP001188597">
    <property type="component" value="Unassembled WGS sequence"/>
</dbReference>